<dbReference type="RefSeq" id="WP_223074140.1">
    <property type="nucleotide sequence ID" value="NZ_JADMNK010000002.1"/>
</dbReference>
<dbReference type="Gene3D" id="3.90.1200.10">
    <property type="match status" value="1"/>
</dbReference>
<gene>
    <name evidence="2" type="ORF">ITX56_05460</name>
</gene>
<dbReference type="SUPFAM" id="SSF56112">
    <property type="entry name" value="Protein kinase-like (PK-like)"/>
    <property type="match status" value="1"/>
</dbReference>
<dbReference type="Proteomes" id="UP000706580">
    <property type="component" value="Unassembled WGS sequence"/>
</dbReference>
<organism evidence="2 3">
    <name type="scientific">Leclercia barmai</name>
    <dbReference type="NCBI Taxonomy" id="2785629"/>
    <lineage>
        <taxon>Bacteria</taxon>
        <taxon>Pseudomonadati</taxon>
        <taxon>Pseudomonadota</taxon>
        <taxon>Gammaproteobacteria</taxon>
        <taxon>Enterobacterales</taxon>
        <taxon>Enterobacteriaceae</taxon>
        <taxon>Leclercia</taxon>
    </lineage>
</organism>
<accession>A0ABS7RSH6</accession>
<dbReference type="Pfam" id="PF01636">
    <property type="entry name" value="APH"/>
    <property type="match status" value="1"/>
</dbReference>
<dbReference type="InterPro" id="IPR002575">
    <property type="entry name" value="Aminoglycoside_PTrfase"/>
</dbReference>
<reference evidence="2 3" key="1">
    <citation type="submission" date="2020-11" db="EMBL/GenBank/DDBJ databases">
        <title>Draft Genome of Enterobacter sp. strain EMC7.</title>
        <authorList>
            <person name="Barman P."/>
            <person name="Sinha S."/>
            <person name="Sen S."/>
            <person name="Chakraborty R."/>
        </authorList>
    </citation>
    <scope>NUCLEOTIDE SEQUENCE [LARGE SCALE GENOMIC DNA]</scope>
    <source>
        <strain evidence="2 3">EMC7</strain>
    </source>
</reference>
<sequence length="262" mass="29526">MSASDLSQMGIASVAKKVNDDGHTVIEKCPVGDVEYAFYHSAATELKQAGIATPTLWSSDATMRKLTLEFIPHPVEQSFVASDNAIRMLGRLHRYPVNSAWRYHTHQWSASALQKSLLLLAIPEKCAQQLRRFQQCSDVLFSGQGLVSGDSNAGNWGRRENGEWVLFDWERFGQGSPGIDLAPLIKGMGTKQTFIDLAERYCQLSGQHNVHDLAREIAIAKAWIVTEVIVLLDARQKRAFPLYLNWYQEHLPEWLNDTVKML</sequence>
<dbReference type="EMBL" id="JADMNK010000002">
    <property type="protein sequence ID" value="MBZ0057269.1"/>
    <property type="molecule type" value="Genomic_DNA"/>
</dbReference>
<feature type="domain" description="Aminoglycoside phosphotransferase" evidence="1">
    <location>
        <begin position="75"/>
        <end position="206"/>
    </location>
</feature>
<evidence type="ECO:0000313" key="3">
    <source>
        <dbReference type="Proteomes" id="UP000706580"/>
    </source>
</evidence>
<evidence type="ECO:0000259" key="1">
    <source>
        <dbReference type="Pfam" id="PF01636"/>
    </source>
</evidence>
<protein>
    <submittedName>
        <fullName evidence="2">Aminoglycoside phosphotransferase</fullName>
    </submittedName>
</protein>
<evidence type="ECO:0000313" key="2">
    <source>
        <dbReference type="EMBL" id="MBZ0057269.1"/>
    </source>
</evidence>
<dbReference type="InterPro" id="IPR011009">
    <property type="entry name" value="Kinase-like_dom_sf"/>
</dbReference>
<proteinExistence type="predicted"/>
<keyword evidence="3" id="KW-1185">Reference proteome</keyword>
<comment type="caution">
    <text evidence="2">The sequence shown here is derived from an EMBL/GenBank/DDBJ whole genome shotgun (WGS) entry which is preliminary data.</text>
</comment>
<name>A0ABS7RSH6_9ENTR</name>